<keyword evidence="2" id="KW-1185">Reference proteome</keyword>
<gene>
    <name evidence="1" type="ORF">NDU88_001455</name>
</gene>
<evidence type="ECO:0000313" key="1">
    <source>
        <dbReference type="EMBL" id="KAJ1192143.1"/>
    </source>
</evidence>
<evidence type="ECO:0000313" key="2">
    <source>
        <dbReference type="Proteomes" id="UP001066276"/>
    </source>
</evidence>
<comment type="caution">
    <text evidence="1">The sequence shown here is derived from an EMBL/GenBank/DDBJ whole genome shotgun (WGS) entry which is preliminary data.</text>
</comment>
<protein>
    <submittedName>
        <fullName evidence="1">Uncharacterized protein</fullName>
    </submittedName>
</protein>
<dbReference type="EMBL" id="JANPWB010000004">
    <property type="protein sequence ID" value="KAJ1192143.1"/>
    <property type="molecule type" value="Genomic_DNA"/>
</dbReference>
<sequence>MAFVVLKSIGCGAHASHQNPGRWRADTFSAPDKDLGLAEDTSPTGKWSRFRNGLGGSVDGTTKGYHLHYTVEDFLLKGSVLLFQPRM</sequence>
<name>A0AAV7UW47_PLEWA</name>
<dbReference type="Proteomes" id="UP001066276">
    <property type="component" value="Chromosome 2_2"/>
</dbReference>
<reference evidence="1" key="1">
    <citation type="journal article" date="2022" name="bioRxiv">
        <title>Sequencing and chromosome-scale assembly of the giantPleurodeles waltlgenome.</title>
        <authorList>
            <person name="Brown T."/>
            <person name="Elewa A."/>
            <person name="Iarovenko S."/>
            <person name="Subramanian E."/>
            <person name="Araus A.J."/>
            <person name="Petzold A."/>
            <person name="Susuki M."/>
            <person name="Suzuki K.-i.T."/>
            <person name="Hayashi T."/>
            <person name="Toyoda A."/>
            <person name="Oliveira C."/>
            <person name="Osipova E."/>
            <person name="Leigh N.D."/>
            <person name="Simon A."/>
            <person name="Yun M.H."/>
        </authorList>
    </citation>
    <scope>NUCLEOTIDE SEQUENCE</scope>
    <source>
        <strain evidence="1">20211129_DDA</strain>
        <tissue evidence="1">Liver</tissue>
    </source>
</reference>
<organism evidence="1 2">
    <name type="scientific">Pleurodeles waltl</name>
    <name type="common">Iberian ribbed newt</name>
    <dbReference type="NCBI Taxonomy" id="8319"/>
    <lineage>
        <taxon>Eukaryota</taxon>
        <taxon>Metazoa</taxon>
        <taxon>Chordata</taxon>
        <taxon>Craniata</taxon>
        <taxon>Vertebrata</taxon>
        <taxon>Euteleostomi</taxon>
        <taxon>Amphibia</taxon>
        <taxon>Batrachia</taxon>
        <taxon>Caudata</taxon>
        <taxon>Salamandroidea</taxon>
        <taxon>Salamandridae</taxon>
        <taxon>Pleurodelinae</taxon>
        <taxon>Pleurodeles</taxon>
    </lineage>
</organism>
<proteinExistence type="predicted"/>
<dbReference type="AlphaFoldDB" id="A0AAV7UW47"/>
<accession>A0AAV7UW47</accession>